<gene>
    <name evidence="1" type="ORF">SNEC2469_LOCUS35575</name>
</gene>
<sequence>MPGVENCDICRFASKEYLSERLPLASSFPSGTHLSATCHPDLYHSFVGSTARASGLELTCVNGNWVEEGGTLSMIKLGCQIGLQVTATEPSSYMDYDRSSRGEEWFEAHYGKTLRSWDGLCLAPDHWAGEAAEANAARLQTERLEILHGVNVEANQDVPHLVSFVHLAWGRI</sequence>
<evidence type="ECO:0000313" key="1">
    <source>
        <dbReference type="EMBL" id="CAE7945413.1"/>
    </source>
</evidence>
<dbReference type="Proteomes" id="UP000601435">
    <property type="component" value="Unassembled WGS sequence"/>
</dbReference>
<proteinExistence type="predicted"/>
<dbReference type="AlphaFoldDB" id="A0A813CLW0"/>
<comment type="caution">
    <text evidence="1">The sequence shown here is derived from an EMBL/GenBank/DDBJ whole genome shotgun (WGS) entry which is preliminary data.</text>
</comment>
<evidence type="ECO:0000313" key="2">
    <source>
        <dbReference type="Proteomes" id="UP000601435"/>
    </source>
</evidence>
<feature type="non-terminal residue" evidence="1">
    <location>
        <position position="172"/>
    </location>
</feature>
<keyword evidence="2" id="KW-1185">Reference proteome</keyword>
<reference evidence="1" key="1">
    <citation type="submission" date="2021-02" db="EMBL/GenBank/DDBJ databases">
        <authorList>
            <person name="Dougan E. K."/>
            <person name="Rhodes N."/>
            <person name="Thang M."/>
            <person name="Chan C."/>
        </authorList>
    </citation>
    <scope>NUCLEOTIDE SEQUENCE</scope>
</reference>
<organism evidence="1 2">
    <name type="scientific">Symbiodinium necroappetens</name>
    <dbReference type="NCBI Taxonomy" id="1628268"/>
    <lineage>
        <taxon>Eukaryota</taxon>
        <taxon>Sar</taxon>
        <taxon>Alveolata</taxon>
        <taxon>Dinophyceae</taxon>
        <taxon>Suessiales</taxon>
        <taxon>Symbiodiniaceae</taxon>
        <taxon>Symbiodinium</taxon>
    </lineage>
</organism>
<feature type="non-terminal residue" evidence="1">
    <location>
        <position position="1"/>
    </location>
</feature>
<dbReference type="EMBL" id="CAJNJA010103649">
    <property type="protein sequence ID" value="CAE7945413.1"/>
    <property type="molecule type" value="Genomic_DNA"/>
</dbReference>
<accession>A0A813CLW0</accession>
<name>A0A813CLW0_9DINO</name>
<protein>
    <submittedName>
        <fullName evidence="1">Uncharacterized protein</fullName>
    </submittedName>
</protein>